<dbReference type="InterPro" id="IPR011004">
    <property type="entry name" value="Trimer_LpxA-like_sf"/>
</dbReference>
<accession>A0A518CZJ1</accession>
<dbReference type="Gene3D" id="2.160.10.10">
    <property type="entry name" value="Hexapeptide repeat proteins"/>
    <property type="match status" value="1"/>
</dbReference>
<dbReference type="OrthoDB" id="9803036at2"/>
<evidence type="ECO:0000313" key="1">
    <source>
        <dbReference type="EMBL" id="QDU84615.1"/>
    </source>
</evidence>
<dbReference type="SUPFAM" id="SSF51161">
    <property type="entry name" value="Trimeric LpxA-like enzymes"/>
    <property type="match status" value="1"/>
</dbReference>
<dbReference type="GO" id="GO:0016740">
    <property type="term" value="F:transferase activity"/>
    <property type="evidence" value="ECO:0007669"/>
    <property type="project" value="UniProtKB-KW"/>
</dbReference>
<reference evidence="1 2" key="1">
    <citation type="submission" date="2019-02" db="EMBL/GenBank/DDBJ databases">
        <title>Deep-cultivation of Planctomycetes and their phenomic and genomic characterization uncovers novel biology.</title>
        <authorList>
            <person name="Wiegand S."/>
            <person name="Jogler M."/>
            <person name="Boedeker C."/>
            <person name="Pinto D."/>
            <person name="Vollmers J."/>
            <person name="Rivas-Marin E."/>
            <person name="Kohn T."/>
            <person name="Peeters S.H."/>
            <person name="Heuer A."/>
            <person name="Rast P."/>
            <person name="Oberbeckmann S."/>
            <person name="Bunk B."/>
            <person name="Jeske O."/>
            <person name="Meyerdierks A."/>
            <person name="Storesund J.E."/>
            <person name="Kallscheuer N."/>
            <person name="Luecker S."/>
            <person name="Lage O.M."/>
            <person name="Pohl T."/>
            <person name="Merkel B.J."/>
            <person name="Hornburger P."/>
            <person name="Mueller R.-W."/>
            <person name="Bruemmer F."/>
            <person name="Labrenz M."/>
            <person name="Spormann A.M."/>
            <person name="Op den Camp H."/>
            <person name="Overmann J."/>
            <person name="Amann R."/>
            <person name="Jetten M.S.M."/>
            <person name="Mascher T."/>
            <person name="Medema M.H."/>
            <person name="Devos D.P."/>
            <person name="Kaster A.-K."/>
            <person name="Ovreas L."/>
            <person name="Rohde M."/>
            <person name="Galperin M.Y."/>
            <person name="Jogler C."/>
        </authorList>
    </citation>
    <scope>NUCLEOTIDE SEQUENCE [LARGE SCALE GENOMIC DNA]</scope>
    <source>
        <strain evidence="1 2">Pla163</strain>
    </source>
</reference>
<name>A0A518CZJ1_9BACT</name>
<dbReference type="PANTHER" id="PTHR13061:SF29">
    <property type="entry name" value="GAMMA CARBONIC ANHYDRASE-LIKE 1, MITOCHONDRIAL-RELATED"/>
    <property type="match status" value="1"/>
</dbReference>
<keyword evidence="1" id="KW-0808">Transferase</keyword>
<sequence>MLPVEGGGWRAANATLTGDVTLGARASVWFGAVLRGDDAALVVGEQSNVQDLTMVHADPGVPNRIGVRTTVGHRCVLHGARVGDRCLIGMGAILLGGCEIGDESIVAAGAVVKEGAVIPPRSLVVGVPARIVKEVSDEQVQDILRSAAGYVAKVEQYLPDAPAP</sequence>
<dbReference type="EMBL" id="CP036290">
    <property type="protein sequence ID" value="QDU84615.1"/>
    <property type="molecule type" value="Genomic_DNA"/>
</dbReference>
<organism evidence="1 2">
    <name type="scientific">Rohdeia mirabilis</name>
    <dbReference type="NCBI Taxonomy" id="2528008"/>
    <lineage>
        <taxon>Bacteria</taxon>
        <taxon>Pseudomonadati</taxon>
        <taxon>Planctomycetota</taxon>
        <taxon>Planctomycetia</taxon>
        <taxon>Planctomycetia incertae sedis</taxon>
        <taxon>Rohdeia</taxon>
    </lineage>
</organism>
<dbReference type="AlphaFoldDB" id="A0A518CZJ1"/>
<dbReference type="InterPro" id="IPR001451">
    <property type="entry name" value="Hexapep"/>
</dbReference>
<proteinExistence type="predicted"/>
<gene>
    <name evidence="1" type="ORF">Pla163_17260</name>
</gene>
<evidence type="ECO:0000313" key="2">
    <source>
        <dbReference type="Proteomes" id="UP000319342"/>
    </source>
</evidence>
<dbReference type="Pfam" id="PF00132">
    <property type="entry name" value="Hexapep"/>
    <property type="match status" value="1"/>
</dbReference>
<protein>
    <submittedName>
        <fullName evidence="1">Putative lipopolysaccharide biosynthesis O-acetyl transferase WbbJ</fullName>
    </submittedName>
</protein>
<dbReference type="InterPro" id="IPR050484">
    <property type="entry name" value="Transf_Hexapept/Carb_Anhydrase"/>
</dbReference>
<dbReference type="Proteomes" id="UP000319342">
    <property type="component" value="Chromosome"/>
</dbReference>
<dbReference type="InterPro" id="IPR047324">
    <property type="entry name" value="LbH_gamma_CA-like"/>
</dbReference>
<keyword evidence="2" id="KW-1185">Reference proteome</keyword>
<dbReference type="CDD" id="cd04645">
    <property type="entry name" value="LbH_gamma_CA_like"/>
    <property type="match status" value="1"/>
</dbReference>
<dbReference type="PANTHER" id="PTHR13061">
    <property type="entry name" value="DYNACTIN SUBUNIT P25"/>
    <property type="match status" value="1"/>
</dbReference>